<name>A0A8J6H9Y9_TENMO</name>
<reference evidence="15" key="2">
    <citation type="submission" date="2021-08" db="EMBL/GenBank/DDBJ databases">
        <authorList>
            <person name="Eriksson T."/>
        </authorList>
    </citation>
    <scope>NUCLEOTIDE SEQUENCE</scope>
    <source>
        <strain evidence="15">Stoneville</strain>
        <tissue evidence="15">Whole head</tissue>
    </source>
</reference>
<keyword evidence="11" id="KW-0325">Glycoprotein</keyword>
<comment type="similarity">
    <text evidence="3 12">Belongs to the glycosyltransferase 10 family.</text>
</comment>
<evidence type="ECO:0000256" key="4">
    <source>
        <dbReference type="ARBA" id="ARBA00022676"/>
    </source>
</evidence>
<evidence type="ECO:0000256" key="8">
    <source>
        <dbReference type="ARBA" id="ARBA00022989"/>
    </source>
</evidence>
<organism evidence="15 16">
    <name type="scientific">Tenebrio molitor</name>
    <name type="common">Yellow mealworm beetle</name>
    <dbReference type="NCBI Taxonomy" id="7067"/>
    <lineage>
        <taxon>Eukaryota</taxon>
        <taxon>Metazoa</taxon>
        <taxon>Ecdysozoa</taxon>
        <taxon>Arthropoda</taxon>
        <taxon>Hexapoda</taxon>
        <taxon>Insecta</taxon>
        <taxon>Pterygota</taxon>
        <taxon>Neoptera</taxon>
        <taxon>Endopterygota</taxon>
        <taxon>Coleoptera</taxon>
        <taxon>Polyphaga</taxon>
        <taxon>Cucujiformia</taxon>
        <taxon>Tenebrionidae</taxon>
        <taxon>Tenebrio</taxon>
    </lineage>
</organism>
<dbReference type="UniPathway" id="UPA00378"/>
<evidence type="ECO:0000256" key="2">
    <source>
        <dbReference type="ARBA" id="ARBA00004922"/>
    </source>
</evidence>
<keyword evidence="4 12" id="KW-0328">Glycosyltransferase</keyword>
<dbReference type="InterPro" id="IPR001503">
    <property type="entry name" value="Glyco_trans_10"/>
</dbReference>
<dbReference type="EMBL" id="JABDTM020027149">
    <property type="protein sequence ID" value="KAH0810944.1"/>
    <property type="molecule type" value="Genomic_DNA"/>
</dbReference>
<dbReference type="Gene3D" id="3.40.50.11660">
    <property type="entry name" value="Glycosyl transferase family 10, C-terminal domain"/>
    <property type="match status" value="1"/>
</dbReference>
<feature type="domain" description="Fucosyltransferase N-terminal" evidence="14">
    <location>
        <begin position="89"/>
        <end position="206"/>
    </location>
</feature>
<evidence type="ECO:0000256" key="12">
    <source>
        <dbReference type="RuleBase" id="RU003832"/>
    </source>
</evidence>
<reference evidence="15" key="1">
    <citation type="journal article" date="2020" name="J Insects Food Feed">
        <title>The yellow mealworm (Tenebrio molitor) genome: a resource for the emerging insects as food and feed industry.</title>
        <authorList>
            <person name="Eriksson T."/>
            <person name="Andere A."/>
            <person name="Kelstrup H."/>
            <person name="Emery V."/>
            <person name="Picard C."/>
        </authorList>
    </citation>
    <scope>NUCLEOTIDE SEQUENCE</scope>
    <source>
        <strain evidence="15">Stoneville</strain>
        <tissue evidence="15">Whole head</tissue>
    </source>
</reference>
<dbReference type="GO" id="GO:0032580">
    <property type="term" value="C:Golgi cisterna membrane"/>
    <property type="evidence" value="ECO:0007669"/>
    <property type="project" value="UniProtKB-SubCell"/>
</dbReference>
<feature type="domain" description="Fucosyltransferase C-terminal" evidence="13">
    <location>
        <begin position="224"/>
        <end position="382"/>
    </location>
</feature>
<proteinExistence type="inferred from homology"/>
<dbReference type="PANTHER" id="PTHR48438:SF1">
    <property type="entry name" value="ALPHA-(1,3)-FUCOSYLTRANSFERASE C-RELATED"/>
    <property type="match status" value="1"/>
</dbReference>
<dbReference type="GO" id="GO:0008417">
    <property type="term" value="F:fucosyltransferase activity"/>
    <property type="evidence" value="ECO:0007669"/>
    <property type="project" value="InterPro"/>
</dbReference>
<accession>A0A8J6H9Y9</accession>
<keyword evidence="8" id="KW-1133">Transmembrane helix</keyword>
<keyword evidence="10" id="KW-0472">Membrane</keyword>
<evidence type="ECO:0000256" key="1">
    <source>
        <dbReference type="ARBA" id="ARBA00004447"/>
    </source>
</evidence>
<dbReference type="Pfam" id="PF17039">
    <property type="entry name" value="Glyco_tran_10_N"/>
    <property type="match status" value="1"/>
</dbReference>
<evidence type="ECO:0000259" key="14">
    <source>
        <dbReference type="Pfam" id="PF17039"/>
    </source>
</evidence>
<dbReference type="InterPro" id="IPR031481">
    <property type="entry name" value="Glyco_tran_10_N"/>
</dbReference>
<dbReference type="EC" id="2.4.1.-" evidence="12"/>
<dbReference type="InterPro" id="IPR055270">
    <property type="entry name" value="Glyco_tran_10_C"/>
</dbReference>
<keyword evidence="6 12" id="KW-0812">Transmembrane</keyword>
<comment type="subcellular location">
    <subcellularLocation>
        <location evidence="1 12">Golgi apparatus</location>
        <location evidence="1 12">Golgi stack membrane</location>
        <topology evidence="1 12">Single-pass type II membrane protein</topology>
    </subcellularLocation>
</comment>
<dbReference type="AlphaFoldDB" id="A0A8J6H9Y9"/>
<dbReference type="Proteomes" id="UP000719412">
    <property type="component" value="Unassembled WGS sequence"/>
</dbReference>
<dbReference type="SUPFAM" id="SSF53756">
    <property type="entry name" value="UDP-Glycosyltransferase/glycogen phosphorylase"/>
    <property type="match status" value="1"/>
</dbReference>
<evidence type="ECO:0000256" key="9">
    <source>
        <dbReference type="ARBA" id="ARBA00023034"/>
    </source>
</evidence>
<evidence type="ECO:0000256" key="3">
    <source>
        <dbReference type="ARBA" id="ARBA00008919"/>
    </source>
</evidence>
<evidence type="ECO:0000256" key="11">
    <source>
        <dbReference type="ARBA" id="ARBA00023180"/>
    </source>
</evidence>
<dbReference type="InterPro" id="IPR038577">
    <property type="entry name" value="GT10-like_C_sf"/>
</dbReference>
<dbReference type="FunFam" id="3.40.50.11660:FF:000004">
    <property type="entry name" value="Glycoprotein 3-alpha-L-fucosyltransferase A"/>
    <property type="match status" value="1"/>
</dbReference>
<gene>
    <name evidence="15" type="ORF">GEV33_011847</name>
</gene>
<evidence type="ECO:0000256" key="7">
    <source>
        <dbReference type="ARBA" id="ARBA00022968"/>
    </source>
</evidence>
<keyword evidence="16" id="KW-1185">Reference proteome</keyword>
<evidence type="ECO:0000256" key="10">
    <source>
        <dbReference type="ARBA" id="ARBA00023136"/>
    </source>
</evidence>
<keyword evidence="7" id="KW-0735">Signal-anchor</keyword>
<evidence type="ECO:0000256" key="6">
    <source>
        <dbReference type="ARBA" id="ARBA00022692"/>
    </source>
</evidence>
<protein>
    <recommendedName>
        <fullName evidence="12">Fucosyltransferase</fullName>
        <ecNumber evidence="12">2.4.1.-</ecNumber>
    </recommendedName>
</protein>
<dbReference type="PANTHER" id="PTHR48438">
    <property type="entry name" value="ALPHA-(1,3)-FUCOSYLTRANSFERASE C-RELATED"/>
    <property type="match status" value="1"/>
</dbReference>
<evidence type="ECO:0000256" key="5">
    <source>
        <dbReference type="ARBA" id="ARBA00022679"/>
    </source>
</evidence>
<keyword evidence="5 12" id="KW-0808">Transferase</keyword>
<evidence type="ECO:0000313" key="15">
    <source>
        <dbReference type="EMBL" id="KAH0810944.1"/>
    </source>
</evidence>
<keyword evidence="9 12" id="KW-0333">Golgi apparatus</keyword>
<comment type="caution">
    <text evidence="15">The sequence shown here is derived from an EMBL/GenBank/DDBJ whole genome shotgun (WGS) entry which is preliminary data.</text>
</comment>
<comment type="pathway">
    <text evidence="2">Protein modification; protein glycosylation.</text>
</comment>
<dbReference type="Pfam" id="PF00852">
    <property type="entry name" value="Glyco_transf_10"/>
    <property type="match status" value="1"/>
</dbReference>
<evidence type="ECO:0000259" key="13">
    <source>
        <dbReference type="Pfam" id="PF00852"/>
    </source>
</evidence>
<sequence>MAIVTTRRKWFIILTAAAIITFLVLTINSDSYERVVYEKQSIVLVKNKLPPRTVDKNWRRLDKNEIDKLSVLGRILYLDEEPPLPRTEKTFQILMWKYGKTIENRHLKHFGPVRIDPFEHCSVKNCEITYDDKALESADIVIFHLHRMKNGELPEINRSSSQIWAFLTDESPFHTFMGKNKLINYNGVFNWSMTYRMDSDIPVPYGRTVLRTTPPAQNLILEKKRDVLIAIMGSNCGGSNHRWNYVRELQKHIAVDTYGGCGTLKTCPGRFRANCRDIDDYMFYLSFENSNCDGYVTEKVWWNAYEKNSIPIVMGASQENYRKLLPPRSYLNIDDYAHPKDLATYIRYLNSTGKYSDYYAWKLDFEVLNEHGYFQSKSYHYCRI</sequence>
<evidence type="ECO:0000313" key="16">
    <source>
        <dbReference type="Proteomes" id="UP000719412"/>
    </source>
</evidence>